<dbReference type="PANTHER" id="PTHR38813:SF1">
    <property type="entry name" value="TOXIN RELE1-RELATED"/>
    <property type="match status" value="1"/>
</dbReference>
<name>A0A370R4N9_9GAMM</name>
<accession>A0A370R4N9</accession>
<comment type="caution">
    <text evidence="3">The sequence shown here is derived from an EMBL/GenBank/DDBJ whole genome shotgun (WGS) entry which is preliminary data.</text>
</comment>
<protein>
    <submittedName>
        <fullName evidence="3">mRNA-degrading endonuclease RelE of RelBE toxin-antitoxin system</fullName>
    </submittedName>
</protein>
<dbReference type="Proteomes" id="UP000254848">
    <property type="component" value="Unassembled WGS sequence"/>
</dbReference>
<proteinExistence type="predicted"/>
<keyword evidence="3" id="KW-0255">Endonuclease</keyword>
<dbReference type="GO" id="GO:0004519">
    <property type="term" value="F:endonuclease activity"/>
    <property type="evidence" value="ECO:0007669"/>
    <property type="project" value="UniProtKB-KW"/>
</dbReference>
<dbReference type="EMBL" id="QRAP01000001">
    <property type="protein sequence ID" value="RDK97392.1"/>
    <property type="molecule type" value="Genomic_DNA"/>
</dbReference>
<dbReference type="SMART" id="SM00530">
    <property type="entry name" value="HTH_XRE"/>
    <property type="match status" value="1"/>
</dbReference>
<sequence length="236" mass="27149">MAAVIMWTKKAAKQLMSIDMRYRKAIQKKVNALSTFPDVTLDIKKLQYTDDQYRIRVGDYRVIFRVDDDDPVVCSIEIVKRRTSKTYYMEEPASCIYTPDPIPVSVTARDWTMSEKIQYITDVHGKPQFVVLPVEDYHTLLEGDHDESWEDVPYTASDDDQETIPSDVINIMIDEDVSLLAAWRIYSGMSQYDVAEQLGTTQSAVSQWEAVDSRPQKKTREKLAALYGCRPSQMLL</sequence>
<organism evidence="3 4">
    <name type="scientific">Enterobacillus tribolii</name>
    <dbReference type="NCBI Taxonomy" id="1487935"/>
    <lineage>
        <taxon>Bacteria</taxon>
        <taxon>Pseudomonadati</taxon>
        <taxon>Pseudomonadota</taxon>
        <taxon>Gammaproteobacteria</taxon>
        <taxon>Enterobacterales</taxon>
        <taxon>Hafniaceae</taxon>
        <taxon>Enterobacillus</taxon>
    </lineage>
</organism>
<dbReference type="InterPro" id="IPR001387">
    <property type="entry name" value="Cro/C1-type_HTH"/>
</dbReference>
<evidence type="ECO:0000259" key="2">
    <source>
        <dbReference type="PROSITE" id="PS50943"/>
    </source>
</evidence>
<dbReference type="InterPro" id="IPR007712">
    <property type="entry name" value="RelE/ParE_toxin"/>
</dbReference>
<dbReference type="Gene3D" id="1.10.260.40">
    <property type="entry name" value="lambda repressor-like DNA-binding domains"/>
    <property type="match status" value="1"/>
</dbReference>
<feature type="domain" description="HTH cro/C1-type" evidence="2">
    <location>
        <begin position="180"/>
        <end position="234"/>
    </location>
</feature>
<dbReference type="GO" id="GO:0003677">
    <property type="term" value="F:DNA binding"/>
    <property type="evidence" value="ECO:0007669"/>
    <property type="project" value="InterPro"/>
</dbReference>
<dbReference type="PROSITE" id="PS50943">
    <property type="entry name" value="HTH_CROC1"/>
    <property type="match status" value="1"/>
</dbReference>
<dbReference type="InterPro" id="IPR010982">
    <property type="entry name" value="Lambda_DNA-bd_dom_sf"/>
</dbReference>
<reference evidence="3 4" key="1">
    <citation type="submission" date="2018-07" db="EMBL/GenBank/DDBJ databases">
        <title>Genomic Encyclopedia of Type Strains, Phase IV (KMG-IV): sequencing the most valuable type-strain genomes for metagenomic binning, comparative biology and taxonomic classification.</title>
        <authorList>
            <person name="Goeker M."/>
        </authorList>
    </citation>
    <scope>NUCLEOTIDE SEQUENCE [LARGE SCALE GENOMIC DNA]</scope>
    <source>
        <strain evidence="3 4">DSM 103736</strain>
    </source>
</reference>
<dbReference type="SUPFAM" id="SSF47413">
    <property type="entry name" value="lambda repressor-like DNA-binding domains"/>
    <property type="match status" value="1"/>
</dbReference>
<dbReference type="InterPro" id="IPR052747">
    <property type="entry name" value="TA_system_RelE_toxin"/>
</dbReference>
<dbReference type="PANTHER" id="PTHR38813">
    <property type="match status" value="1"/>
</dbReference>
<gene>
    <name evidence="3" type="ORF">C8D90_101840</name>
</gene>
<dbReference type="Pfam" id="PF05016">
    <property type="entry name" value="ParE_toxin"/>
    <property type="match status" value="1"/>
</dbReference>
<keyword evidence="1" id="KW-1277">Toxin-antitoxin system</keyword>
<evidence type="ECO:0000256" key="1">
    <source>
        <dbReference type="ARBA" id="ARBA00022649"/>
    </source>
</evidence>
<dbReference type="AlphaFoldDB" id="A0A370R4N9"/>
<dbReference type="CDD" id="cd00093">
    <property type="entry name" value="HTH_XRE"/>
    <property type="match status" value="1"/>
</dbReference>
<keyword evidence="3" id="KW-0540">Nuclease</keyword>
<keyword evidence="4" id="KW-1185">Reference proteome</keyword>
<dbReference type="InterPro" id="IPR035093">
    <property type="entry name" value="RelE/ParE_toxin_dom_sf"/>
</dbReference>
<evidence type="ECO:0000313" key="3">
    <source>
        <dbReference type="EMBL" id="RDK97392.1"/>
    </source>
</evidence>
<evidence type="ECO:0000313" key="4">
    <source>
        <dbReference type="Proteomes" id="UP000254848"/>
    </source>
</evidence>
<dbReference type="SUPFAM" id="SSF143011">
    <property type="entry name" value="RelE-like"/>
    <property type="match status" value="1"/>
</dbReference>
<dbReference type="Pfam" id="PF01381">
    <property type="entry name" value="HTH_3"/>
    <property type="match status" value="1"/>
</dbReference>
<keyword evidence="3" id="KW-0378">Hydrolase</keyword>
<dbReference type="Gene3D" id="3.30.2310.20">
    <property type="entry name" value="RelE-like"/>
    <property type="match status" value="1"/>
</dbReference>